<feature type="region of interest" description="Disordered" evidence="8">
    <location>
        <begin position="322"/>
        <end position="345"/>
    </location>
</feature>
<evidence type="ECO:0000256" key="2">
    <source>
        <dbReference type="ARBA" id="ARBA00022692"/>
    </source>
</evidence>
<keyword evidence="4 7" id="KW-0472">Membrane</keyword>
<evidence type="ECO:0000313" key="9">
    <source>
        <dbReference type="EMBL" id="MBO0661980.1"/>
    </source>
</evidence>
<dbReference type="EC" id="4.2.2.29" evidence="7"/>
<dbReference type="PANTHER" id="PTHR30518">
    <property type="entry name" value="ENDOLYTIC MUREIN TRANSGLYCOSYLASE"/>
    <property type="match status" value="1"/>
</dbReference>
<sequence>MVAGDRSALRPHGRTKNAPSCYSIGPKIGTDFRTDARGRGNAKGVSVSDYNPQDGQRESYRRGRDFKPSPAPEPPKRSRHARNQLVIFLNFCLSAVFFLTLTVGAVLYWGKLEFDGPGPLTKEATYVVPRSTGVSTIADGLERDGIISNASIFEFGVRLSRAGGQLKAGEYAFAPGASMRDIMNKLKSGDSIMHSVTIPEGWTVHHAYERIESANFLSGPMPGEVAEGTLRPDTYLVQRGTTRKELVHRMQAAQNQLVKTIWEGRDKDLPIKDIGQFLTLASIVERETGIDGERAHVASVFLNRLKKGMRLDSDPTFLYGVYGGGGKPSDKPVTQSDKDSDTPYNTYRIRGLPPGPIANPGKAALEAVAHPMQTDDLYFVADGTGGHVFSATLKEHNANVAKYRQLERERQAQQDGAGNDGG</sequence>
<dbReference type="HAMAP" id="MF_02065">
    <property type="entry name" value="MltG"/>
    <property type="match status" value="1"/>
</dbReference>
<dbReference type="FunFam" id="3.30.160.60:FF:000242">
    <property type="entry name" value="Endolytic murein transglycosylase"/>
    <property type="match status" value="1"/>
</dbReference>
<comment type="subcellular location">
    <subcellularLocation>
        <location evidence="7">Cell inner membrane</location>
        <topology evidence="7">Single-pass membrane protein</topology>
    </subcellularLocation>
</comment>
<keyword evidence="6 7" id="KW-0961">Cell wall biogenesis/degradation</keyword>
<dbReference type="NCBIfam" id="TIGR00247">
    <property type="entry name" value="endolytic transglycosylase MltG"/>
    <property type="match status" value="1"/>
</dbReference>
<proteinExistence type="inferred from homology"/>
<evidence type="ECO:0000256" key="4">
    <source>
        <dbReference type="ARBA" id="ARBA00023136"/>
    </source>
</evidence>
<evidence type="ECO:0000313" key="10">
    <source>
        <dbReference type="Proteomes" id="UP000664122"/>
    </source>
</evidence>
<feature type="site" description="Important for catalytic activity" evidence="7">
    <location>
        <position position="287"/>
    </location>
</feature>
<feature type="transmembrane region" description="Helical" evidence="7">
    <location>
        <begin position="85"/>
        <end position="109"/>
    </location>
</feature>
<dbReference type="Gene3D" id="3.30.1490.480">
    <property type="entry name" value="Endolytic murein transglycosylase"/>
    <property type="match status" value="1"/>
</dbReference>
<comment type="caution">
    <text evidence="9">The sequence shown here is derived from an EMBL/GenBank/DDBJ whole genome shotgun (WGS) entry which is preliminary data.</text>
</comment>
<gene>
    <name evidence="7 9" type="primary">mltG</name>
    <name evidence="9" type="ORF">J1C48_05285</name>
</gene>
<comment type="function">
    <text evidence="7">Functions as a peptidoglycan terminase that cleaves nascent peptidoglycan strands endolytically to terminate their elongation.</text>
</comment>
<dbReference type="CDD" id="cd08010">
    <property type="entry name" value="MltG_like"/>
    <property type="match status" value="1"/>
</dbReference>
<dbReference type="GO" id="GO:0005886">
    <property type="term" value="C:plasma membrane"/>
    <property type="evidence" value="ECO:0007669"/>
    <property type="project" value="UniProtKB-SubCell"/>
</dbReference>
<dbReference type="EMBL" id="JAFMPP010000003">
    <property type="protein sequence ID" value="MBO0661980.1"/>
    <property type="molecule type" value="Genomic_DNA"/>
</dbReference>
<evidence type="ECO:0000256" key="7">
    <source>
        <dbReference type="HAMAP-Rule" id="MF_02065"/>
    </source>
</evidence>
<keyword evidence="10" id="KW-1185">Reference proteome</keyword>
<dbReference type="Pfam" id="PF02618">
    <property type="entry name" value="YceG"/>
    <property type="match status" value="1"/>
</dbReference>
<evidence type="ECO:0000256" key="1">
    <source>
        <dbReference type="ARBA" id="ARBA00022475"/>
    </source>
</evidence>
<keyword evidence="1 7" id="KW-1003">Cell membrane</keyword>
<name>A0A939FV31_9HYPH</name>
<comment type="similarity">
    <text evidence="7">Belongs to the transglycosylase MltG family.</text>
</comment>
<organism evidence="9 10">
    <name type="scientific">Jiella flava</name>
    <dbReference type="NCBI Taxonomy" id="2816857"/>
    <lineage>
        <taxon>Bacteria</taxon>
        <taxon>Pseudomonadati</taxon>
        <taxon>Pseudomonadota</taxon>
        <taxon>Alphaproteobacteria</taxon>
        <taxon>Hyphomicrobiales</taxon>
        <taxon>Aurantimonadaceae</taxon>
        <taxon>Jiella</taxon>
    </lineage>
</organism>
<dbReference type="GO" id="GO:0071555">
    <property type="term" value="P:cell wall organization"/>
    <property type="evidence" value="ECO:0007669"/>
    <property type="project" value="UniProtKB-KW"/>
</dbReference>
<keyword evidence="3 7" id="KW-1133">Transmembrane helix</keyword>
<keyword evidence="5 7" id="KW-0456">Lyase</keyword>
<dbReference type="PANTHER" id="PTHR30518:SF2">
    <property type="entry name" value="ENDOLYTIC MUREIN TRANSGLYCOSYLASE"/>
    <property type="match status" value="1"/>
</dbReference>
<protein>
    <recommendedName>
        <fullName evidence="7">Endolytic murein transglycosylase</fullName>
        <ecNumber evidence="7">4.2.2.29</ecNumber>
    </recommendedName>
    <alternativeName>
        <fullName evidence="7">Peptidoglycan lytic transglycosylase</fullName>
    </alternativeName>
    <alternativeName>
        <fullName evidence="7">Peptidoglycan polymerization terminase</fullName>
    </alternativeName>
</protein>
<dbReference type="GO" id="GO:0008932">
    <property type="term" value="F:lytic endotransglycosylase activity"/>
    <property type="evidence" value="ECO:0007669"/>
    <property type="project" value="UniProtKB-UniRule"/>
</dbReference>
<accession>A0A939FV31</accession>
<evidence type="ECO:0000256" key="6">
    <source>
        <dbReference type="ARBA" id="ARBA00023316"/>
    </source>
</evidence>
<feature type="region of interest" description="Disordered" evidence="8">
    <location>
        <begin position="1"/>
        <end position="79"/>
    </location>
</feature>
<dbReference type="Proteomes" id="UP000664122">
    <property type="component" value="Unassembled WGS sequence"/>
</dbReference>
<reference evidence="9" key="1">
    <citation type="submission" date="2021-03" db="EMBL/GenBank/DDBJ databases">
        <title>Whole genome sequence of Jiella sp. CQZ9-1.</title>
        <authorList>
            <person name="Tuo L."/>
        </authorList>
    </citation>
    <scope>NUCLEOTIDE SEQUENCE</scope>
    <source>
        <strain evidence="9">CQZ9-1</strain>
    </source>
</reference>
<dbReference type="Gene3D" id="3.30.160.60">
    <property type="entry name" value="Classic Zinc Finger"/>
    <property type="match status" value="1"/>
</dbReference>
<comment type="catalytic activity">
    <reaction evidence="7">
        <text>a peptidoglycan chain = a peptidoglycan chain with N-acetyl-1,6-anhydromuramyl-[peptide] at the reducing end + a peptidoglycan chain with N-acetylglucosamine at the non-reducing end.</text>
        <dbReference type="EC" id="4.2.2.29"/>
    </reaction>
</comment>
<dbReference type="InterPro" id="IPR003770">
    <property type="entry name" value="MLTG-like"/>
</dbReference>
<evidence type="ECO:0000256" key="8">
    <source>
        <dbReference type="SAM" id="MobiDB-lite"/>
    </source>
</evidence>
<keyword evidence="2 7" id="KW-0812">Transmembrane</keyword>
<evidence type="ECO:0000256" key="3">
    <source>
        <dbReference type="ARBA" id="ARBA00022989"/>
    </source>
</evidence>
<feature type="compositionally biased region" description="Basic and acidic residues" evidence="8">
    <location>
        <begin position="55"/>
        <end position="67"/>
    </location>
</feature>
<dbReference type="GO" id="GO:0009252">
    <property type="term" value="P:peptidoglycan biosynthetic process"/>
    <property type="evidence" value="ECO:0007669"/>
    <property type="project" value="UniProtKB-UniRule"/>
</dbReference>
<dbReference type="AlphaFoldDB" id="A0A939FV31"/>
<keyword evidence="7" id="KW-0997">Cell inner membrane</keyword>
<evidence type="ECO:0000256" key="5">
    <source>
        <dbReference type="ARBA" id="ARBA00023239"/>
    </source>
</evidence>